<evidence type="ECO:0000256" key="1">
    <source>
        <dbReference type="SAM" id="Coils"/>
    </source>
</evidence>
<gene>
    <name evidence="2" type="ORF">E3N88_28956</name>
</gene>
<proteinExistence type="predicted"/>
<reference evidence="2 3" key="1">
    <citation type="submission" date="2019-05" db="EMBL/GenBank/DDBJ databases">
        <title>Mikania micrantha, genome provides insights into the molecular mechanism of rapid growth.</title>
        <authorList>
            <person name="Liu B."/>
        </authorList>
    </citation>
    <scope>NUCLEOTIDE SEQUENCE [LARGE SCALE GENOMIC DNA]</scope>
    <source>
        <strain evidence="2">NLD-2019</strain>
        <tissue evidence="2">Leaf</tissue>
    </source>
</reference>
<protein>
    <submittedName>
        <fullName evidence="2">Uncharacterized protein</fullName>
    </submittedName>
</protein>
<dbReference type="AlphaFoldDB" id="A0A5N6N3R9"/>
<keyword evidence="1" id="KW-0175">Coiled coil</keyword>
<dbReference type="Proteomes" id="UP000326396">
    <property type="component" value="Linkage Group LG4"/>
</dbReference>
<accession>A0A5N6N3R9</accession>
<comment type="caution">
    <text evidence="2">The sequence shown here is derived from an EMBL/GenBank/DDBJ whole genome shotgun (WGS) entry which is preliminary data.</text>
</comment>
<evidence type="ECO:0000313" key="3">
    <source>
        <dbReference type="Proteomes" id="UP000326396"/>
    </source>
</evidence>
<evidence type="ECO:0000313" key="2">
    <source>
        <dbReference type="EMBL" id="KAD4180365.1"/>
    </source>
</evidence>
<organism evidence="2 3">
    <name type="scientific">Mikania micrantha</name>
    <name type="common">bitter vine</name>
    <dbReference type="NCBI Taxonomy" id="192012"/>
    <lineage>
        <taxon>Eukaryota</taxon>
        <taxon>Viridiplantae</taxon>
        <taxon>Streptophyta</taxon>
        <taxon>Embryophyta</taxon>
        <taxon>Tracheophyta</taxon>
        <taxon>Spermatophyta</taxon>
        <taxon>Magnoliopsida</taxon>
        <taxon>eudicotyledons</taxon>
        <taxon>Gunneridae</taxon>
        <taxon>Pentapetalae</taxon>
        <taxon>asterids</taxon>
        <taxon>campanulids</taxon>
        <taxon>Asterales</taxon>
        <taxon>Asteraceae</taxon>
        <taxon>Asteroideae</taxon>
        <taxon>Heliantheae alliance</taxon>
        <taxon>Eupatorieae</taxon>
        <taxon>Mikania</taxon>
    </lineage>
</organism>
<dbReference type="EMBL" id="SZYD01000014">
    <property type="protein sequence ID" value="KAD4180365.1"/>
    <property type="molecule type" value="Genomic_DNA"/>
</dbReference>
<name>A0A5N6N3R9_9ASTR</name>
<feature type="coiled-coil region" evidence="1">
    <location>
        <begin position="36"/>
        <end position="70"/>
    </location>
</feature>
<keyword evidence="3" id="KW-1185">Reference proteome</keyword>
<sequence>MHTRSTKSSKKRKGADIVNVDDVPDLPAVDLLQKAILKISGDKKAYEKQIEDLEDQKKIVVAKAGHYEKEAQKFKKLAKDNDAAHKLKIKEIIEGTKKFAAAAILKAKIQMAEKSKQEGLDLWDKVLADWVKVLAKLTGDMAETFDAAAKTVSVVGTSKVAGDEDIVASGGEGGAVMGDEDRVDKV</sequence>